<feature type="transmembrane region" description="Helical" evidence="1">
    <location>
        <begin position="424"/>
        <end position="445"/>
    </location>
</feature>
<dbReference type="RefSeq" id="WP_146473533.1">
    <property type="nucleotide sequence ID" value="NZ_BNCF01000004.1"/>
</dbReference>
<sequence length="455" mass="50404">MKRLGWIVCLLLPLLAHAAPRQDYARQWPLTLARDDAGAYRVTLDDTVYRQARSPALKDLVVIDADGNPVPTAVFAPEQPLARATPRLSLPWFALPSTPAADGRAWSLVSEADADGRLRRVEARMSPGMSDDAPRTALLIDLSRVREPVNALVLHWEPVEALDLGYRIEASDDLEHWQAIAARGRLVDLQREGRRLLQRRIDLFGLMPHYQRARYLRLTPDRSDAVFRITGVEAELASTAPETPMRWIELTAAPMRIDERTAYAYTLEGPFPVRAVDVALPGNHAVRWQLHSRADERAPWQGRIYDGMTWRLAPATRSQARALGTVVRDRHWRLGTDGAAGALPRLRLGYRPEVVVFVAQGRPPYALAAGSARASRAEAPLGELVAAVRRQRGEDWQPAPAYLGPPQMLAGDAALEAPRDWKTWLLWGVLVLGALLVAGFALSLLRRPRAAGSAA</sequence>
<gene>
    <name evidence="3" type="ORF">GCM10007167_10350</name>
</gene>
<reference evidence="3" key="1">
    <citation type="journal article" date="2014" name="Int. J. Syst. Evol. Microbiol.">
        <title>Complete genome sequence of Corynebacterium casei LMG S-19264T (=DSM 44701T), isolated from a smear-ripened cheese.</title>
        <authorList>
            <consortium name="US DOE Joint Genome Institute (JGI-PGF)"/>
            <person name="Walter F."/>
            <person name="Albersmeier A."/>
            <person name="Kalinowski J."/>
            <person name="Ruckert C."/>
        </authorList>
    </citation>
    <scope>NUCLEOTIDE SEQUENCE</scope>
    <source>
        <strain evidence="3">KCTC 32020</strain>
    </source>
</reference>
<dbReference type="AlphaFoldDB" id="A0A918Z083"/>
<evidence type="ECO:0000256" key="1">
    <source>
        <dbReference type="SAM" id="Phobius"/>
    </source>
</evidence>
<evidence type="ECO:0000256" key="2">
    <source>
        <dbReference type="SAM" id="SignalP"/>
    </source>
</evidence>
<comment type="caution">
    <text evidence="3">The sequence shown here is derived from an EMBL/GenBank/DDBJ whole genome shotgun (WGS) entry which is preliminary data.</text>
</comment>
<protein>
    <submittedName>
        <fullName evidence="3">Membrane protein</fullName>
    </submittedName>
</protein>
<name>A0A918Z083_9GAMM</name>
<dbReference type="InterPro" id="IPR025060">
    <property type="entry name" value="DUF3999"/>
</dbReference>
<organism evidence="3 4">
    <name type="scientific">Vulcaniibacterium thermophilum</name>
    <dbReference type="NCBI Taxonomy" id="1169913"/>
    <lineage>
        <taxon>Bacteria</taxon>
        <taxon>Pseudomonadati</taxon>
        <taxon>Pseudomonadota</taxon>
        <taxon>Gammaproteobacteria</taxon>
        <taxon>Lysobacterales</taxon>
        <taxon>Lysobacteraceae</taxon>
        <taxon>Vulcaniibacterium</taxon>
    </lineage>
</organism>
<keyword evidence="2" id="KW-0732">Signal</keyword>
<accession>A0A918Z083</accession>
<keyword evidence="1" id="KW-1133">Transmembrane helix</keyword>
<feature type="signal peptide" evidence="2">
    <location>
        <begin position="1"/>
        <end position="18"/>
    </location>
</feature>
<feature type="chain" id="PRO_5037116260" evidence="2">
    <location>
        <begin position="19"/>
        <end position="455"/>
    </location>
</feature>
<dbReference type="OrthoDB" id="5405606at2"/>
<keyword evidence="1" id="KW-0812">Transmembrane</keyword>
<dbReference type="Pfam" id="PF13163">
    <property type="entry name" value="DUF3999"/>
    <property type="match status" value="1"/>
</dbReference>
<keyword evidence="4" id="KW-1185">Reference proteome</keyword>
<keyword evidence="1" id="KW-0472">Membrane</keyword>
<dbReference type="Proteomes" id="UP000636453">
    <property type="component" value="Unassembled WGS sequence"/>
</dbReference>
<dbReference type="EMBL" id="BNCF01000004">
    <property type="protein sequence ID" value="GHE30293.1"/>
    <property type="molecule type" value="Genomic_DNA"/>
</dbReference>
<proteinExistence type="predicted"/>
<reference evidence="3" key="2">
    <citation type="submission" date="2020-09" db="EMBL/GenBank/DDBJ databases">
        <authorList>
            <person name="Sun Q."/>
            <person name="Kim S."/>
        </authorList>
    </citation>
    <scope>NUCLEOTIDE SEQUENCE</scope>
    <source>
        <strain evidence="3">KCTC 32020</strain>
    </source>
</reference>
<evidence type="ECO:0000313" key="4">
    <source>
        <dbReference type="Proteomes" id="UP000636453"/>
    </source>
</evidence>
<evidence type="ECO:0000313" key="3">
    <source>
        <dbReference type="EMBL" id="GHE30293.1"/>
    </source>
</evidence>